<organism evidence="2 3">
    <name type="scientific">Streptomyces griseoviridis</name>
    <dbReference type="NCBI Taxonomy" id="45398"/>
    <lineage>
        <taxon>Bacteria</taxon>
        <taxon>Bacillati</taxon>
        <taxon>Actinomycetota</taxon>
        <taxon>Actinomycetes</taxon>
        <taxon>Kitasatosporales</taxon>
        <taxon>Streptomycetaceae</taxon>
        <taxon>Streptomyces</taxon>
    </lineage>
</organism>
<evidence type="ECO:0000313" key="3">
    <source>
        <dbReference type="Proteomes" id="UP000653493"/>
    </source>
</evidence>
<sequence length="161" mass="18009">MSTIEETVQIAVPVRTAYNQWTQFTVFPRFMAAVRDVEQFKPTLTRWTVGRGPVHREFLVEITEQRPDTVVRWRVLGGRGHGEAAFLSLAPDRTSLTVRVGPGDPLGVTRRVLGASLAHFREFIEGVGEETGAWRHTVRDGHVLPAEAEPSRSHGAHWPHG</sequence>
<dbReference type="Pfam" id="PF03364">
    <property type="entry name" value="Polyketide_cyc"/>
    <property type="match status" value="1"/>
</dbReference>
<comment type="caution">
    <text evidence="2">The sequence shown here is derived from an EMBL/GenBank/DDBJ whole genome shotgun (WGS) entry which is preliminary data.</text>
</comment>
<gene>
    <name evidence="2" type="ORF">GCM10010238_39670</name>
</gene>
<dbReference type="AlphaFoldDB" id="A0A918GMT8"/>
<dbReference type="Gene3D" id="3.30.530.20">
    <property type="match status" value="1"/>
</dbReference>
<reference evidence="2" key="1">
    <citation type="journal article" date="2014" name="Int. J. Syst. Evol. Microbiol.">
        <title>Complete genome sequence of Corynebacterium casei LMG S-19264T (=DSM 44701T), isolated from a smear-ripened cheese.</title>
        <authorList>
            <consortium name="US DOE Joint Genome Institute (JGI-PGF)"/>
            <person name="Walter F."/>
            <person name="Albersmeier A."/>
            <person name="Kalinowski J."/>
            <person name="Ruckert C."/>
        </authorList>
    </citation>
    <scope>NUCLEOTIDE SEQUENCE</scope>
    <source>
        <strain evidence="2">JCM 4234</strain>
    </source>
</reference>
<dbReference type="EMBL" id="BMSL01000011">
    <property type="protein sequence ID" value="GGS46000.1"/>
    <property type="molecule type" value="Genomic_DNA"/>
</dbReference>
<dbReference type="PANTHER" id="PTHR33824:SF7">
    <property type="entry name" value="POLYKETIDE CYCLASE_DEHYDRASE AND LIPID TRANSPORT SUPERFAMILY PROTEIN"/>
    <property type="match status" value="1"/>
</dbReference>
<dbReference type="SUPFAM" id="SSF55961">
    <property type="entry name" value="Bet v1-like"/>
    <property type="match status" value="1"/>
</dbReference>
<accession>A0A918GMT8</accession>
<dbReference type="InterPro" id="IPR005031">
    <property type="entry name" value="COQ10_START"/>
</dbReference>
<evidence type="ECO:0000259" key="1">
    <source>
        <dbReference type="Pfam" id="PF03364"/>
    </source>
</evidence>
<dbReference type="InterPro" id="IPR023393">
    <property type="entry name" value="START-like_dom_sf"/>
</dbReference>
<dbReference type="PANTHER" id="PTHR33824">
    <property type="entry name" value="POLYKETIDE CYCLASE/DEHYDRASE AND LIPID TRANSPORT SUPERFAMILY PROTEIN"/>
    <property type="match status" value="1"/>
</dbReference>
<dbReference type="Proteomes" id="UP000653493">
    <property type="component" value="Unassembled WGS sequence"/>
</dbReference>
<protein>
    <submittedName>
        <fullName evidence="2">Cyclase</fullName>
    </submittedName>
</protein>
<name>A0A918GMT8_STRGD</name>
<keyword evidence="3" id="KW-1185">Reference proteome</keyword>
<dbReference type="InterPro" id="IPR047137">
    <property type="entry name" value="ORF3"/>
</dbReference>
<feature type="domain" description="Coenzyme Q-binding protein COQ10 START" evidence="1">
    <location>
        <begin position="10"/>
        <end position="100"/>
    </location>
</feature>
<evidence type="ECO:0000313" key="2">
    <source>
        <dbReference type="EMBL" id="GGS46000.1"/>
    </source>
</evidence>
<reference evidence="2" key="2">
    <citation type="submission" date="2020-09" db="EMBL/GenBank/DDBJ databases">
        <authorList>
            <person name="Sun Q."/>
            <person name="Ohkuma M."/>
        </authorList>
    </citation>
    <scope>NUCLEOTIDE SEQUENCE</scope>
    <source>
        <strain evidence="2">JCM 4234</strain>
    </source>
</reference>
<proteinExistence type="predicted"/>